<dbReference type="PANTHER" id="PTHR11226">
    <property type="entry name" value="UDP-GLUCOSE GLYCOPROTEIN:GLUCOSYLTRANSFERASE"/>
    <property type="match status" value="1"/>
</dbReference>
<evidence type="ECO:0000313" key="2">
    <source>
        <dbReference type="EMBL" id="ABA40354.1"/>
    </source>
</evidence>
<dbReference type="GO" id="GO:0051082">
    <property type="term" value="F:unfolded protein binding"/>
    <property type="evidence" value="ECO:0007669"/>
    <property type="project" value="TreeGrafter"/>
</dbReference>
<proteinExistence type="evidence at transcript level"/>
<dbReference type="InterPro" id="IPR009448">
    <property type="entry name" value="UDP-g_GGtrans"/>
</dbReference>
<dbReference type="AlphaFoldDB" id="Q3KZ87"/>
<evidence type="ECO:0000259" key="1">
    <source>
        <dbReference type="Pfam" id="PF18404"/>
    </source>
</evidence>
<name>Q3KZ87_SCHJA</name>
<accession>Q3KZ87</accession>
<organism evidence="2">
    <name type="scientific">Schistosoma japonicum</name>
    <name type="common">Blood fluke</name>
    <dbReference type="NCBI Taxonomy" id="6182"/>
    <lineage>
        <taxon>Eukaryota</taxon>
        <taxon>Metazoa</taxon>
        <taxon>Spiralia</taxon>
        <taxon>Lophotrochozoa</taxon>
        <taxon>Platyhelminthes</taxon>
        <taxon>Trematoda</taxon>
        <taxon>Digenea</taxon>
        <taxon>Strigeidida</taxon>
        <taxon>Schistosomatoidea</taxon>
        <taxon>Schistosomatidae</taxon>
        <taxon>Schistosoma</taxon>
    </lineage>
</organism>
<dbReference type="GO" id="GO:0003980">
    <property type="term" value="F:UDP-glucose:glycoprotein glucosyltransferase activity"/>
    <property type="evidence" value="ECO:0007669"/>
    <property type="project" value="InterPro"/>
</dbReference>
<dbReference type="InterPro" id="IPR040497">
    <property type="entry name" value="Glyco_transf_24"/>
</dbReference>
<feature type="domain" description="Glucosyltransferase 24 catalytic" evidence="1">
    <location>
        <begin position="10"/>
        <end position="78"/>
    </location>
</feature>
<sequence>FFHFWIKVFPNNLVSSGFQFNSFLQDWFWCETWCFDESLARAKTFDFANNPRTKEPKFTGAKGIGPEWVDYDREIKKLGKRVYPSTLLPTSERIALGSVSSTIQSTSGSANGQRQFCRNIEN</sequence>
<dbReference type="EMBL" id="AY811095">
    <property type="protein sequence ID" value="ABA40354.1"/>
    <property type="molecule type" value="mRNA"/>
</dbReference>
<dbReference type="GO" id="GO:0036503">
    <property type="term" value="P:ERAD pathway"/>
    <property type="evidence" value="ECO:0007669"/>
    <property type="project" value="TreeGrafter"/>
</dbReference>
<reference evidence="2" key="1">
    <citation type="journal article" date="2006" name="PLoS Pathog.">
        <title>New perspectives on host-parasite interplay by comparative transcriptomic and proteomic analyses of Schistosoma japonicum.</title>
        <authorList>
            <person name="Liu F."/>
            <person name="Lu J."/>
            <person name="Hu W."/>
            <person name="Wang S.Y."/>
            <person name="Cui S.J."/>
            <person name="Chi M."/>
            <person name="Yan Q."/>
            <person name="Wang X.R."/>
            <person name="Song H.D."/>
            <person name="Xu X.N."/>
            <person name="Wang J.J."/>
            <person name="Zhang X.L."/>
            <person name="Zhang X."/>
            <person name="Wang Z.Q."/>
            <person name="Xue C.L."/>
            <person name="Brindley P.J."/>
            <person name="McManus D.P."/>
            <person name="Yang P.Y."/>
            <person name="Feng Z."/>
            <person name="Chen Z."/>
            <person name="Han Z.G."/>
        </authorList>
    </citation>
    <scope>NUCLEOTIDE SEQUENCE</scope>
</reference>
<dbReference type="CAZy" id="GT24">
    <property type="family name" value="Glycosyltransferase Family 24"/>
</dbReference>
<feature type="non-terminal residue" evidence="2">
    <location>
        <position position="1"/>
    </location>
</feature>
<dbReference type="GO" id="GO:0005783">
    <property type="term" value="C:endoplasmic reticulum"/>
    <property type="evidence" value="ECO:0007669"/>
    <property type="project" value="TreeGrafter"/>
</dbReference>
<dbReference type="GO" id="GO:0018279">
    <property type="term" value="P:protein N-linked glycosylation via asparagine"/>
    <property type="evidence" value="ECO:0007669"/>
    <property type="project" value="TreeGrafter"/>
</dbReference>
<protein>
    <submittedName>
        <fullName evidence="2">SJCHGC06718 protein</fullName>
    </submittedName>
</protein>
<dbReference type="Pfam" id="PF18404">
    <property type="entry name" value="Glyco_transf_24"/>
    <property type="match status" value="1"/>
</dbReference>
<dbReference type="PANTHER" id="PTHR11226:SF0">
    <property type="entry name" value="UDP-GLUCOSE:GLYCOPROTEIN GLUCOSYLTRANSFERASE"/>
    <property type="match status" value="1"/>
</dbReference>